<evidence type="ECO:0000256" key="1">
    <source>
        <dbReference type="SAM" id="MobiDB-lite"/>
    </source>
</evidence>
<dbReference type="EMBL" id="GBRH01189686">
    <property type="protein sequence ID" value="JAE08210.1"/>
    <property type="molecule type" value="Transcribed_RNA"/>
</dbReference>
<organism evidence="2">
    <name type="scientific">Arundo donax</name>
    <name type="common">Giant reed</name>
    <name type="synonym">Donax arundinaceus</name>
    <dbReference type="NCBI Taxonomy" id="35708"/>
    <lineage>
        <taxon>Eukaryota</taxon>
        <taxon>Viridiplantae</taxon>
        <taxon>Streptophyta</taxon>
        <taxon>Embryophyta</taxon>
        <taxon>Tracheophyta</taxon>
        <taxon>Spermatophyta</taxon>
        <taxon>Magnoliopsida</taxon>
        <taxon>Liliopsida</taxon>
        <taxon>Poales</taxon>
        <taxon>Poaceae</taxon>
        <taxon>PACMAD clade</taxon>
        <taxon>Arundinoideae</taxon>
        <taxon>Arundineae</taxon>
        <taxon>Arundo</taxon>
    </lineage>
</organism>
<protein>
    <submittedName>
        <fullName evidence="2">Uncharacterized protein</fullName>
    </submittedName>
</protein>
<feature type="compositionally biased region" description="Polar residues" evidence="1">
    <location>
        <begin position="8"/>
        <end position="20"/>
    </location>
</feature>
<dbReference type="AlphaFoldDB" id="A0A0A9F5C9"/>
<feature type="region of interest" description="Disordered" evidence="1">
    <location>
        <begin position="1"/>
        <end position="20"/>
    </location>
</feature>
<accession>A0A0A9F5C9</accession>
<proteinExistence type="predicted"/>
<sequence length="158" mass="17157">MIHHQGRSHSSPKTASQTSSKAARMAAWWRGELSDRYEPRSSSICSTLPMRRSTTISTIELRKSAYGLLDRFTTAMSAPASSSAPITFLPLTGPFSSFLLSLHSLCFVVTTDTSGRKASSSGAGAGSVVLLGNTRRGARRVVVFRRLFLVVLPPPWAW</sequence>
<evidence type="ECO:0000313" key="2">
    <source>
        <dbReference type="EMBL" id="JAE08210.1"/>
    </source>
</evidence>
<reference evidence="2" key="2">
    <citation type="journal article" date="2015" name="Data Brief">
        <title>Shoot transcriptome of the giant reed, Arundo donax.</title>
        <authorList>
            <person name="Barrero R.A."/>
            <person name="Guerrero F.D."/>
            <person name="Moolhuijzen P."/>
            <person name="Goolsby J.A."/>
            <person name="Tidwell J."/>
            <person name="Bellgard S.E."/>
            <person name="Bellgard M.I."/>
        </authorList>
    </citation>
    <scope>NUCLEOTIDE SEQUENCE</scope>
    <source>
        <tissue evidence="2">Shoot tissue taken approximately 20 cm above the soil surface</tissue>
    </source>
</reference>
<reference evidence="2" key="1">
    <citation type="submission" date="2014-09" db="EMBL/GenBank/DDBJ databases">
        <authorList>
            <person name="Magalhaes I.L.F."/>
            <person name="Oliveira U."/>
            <person name="Santos F.R."/>
            <person name="Vidigal T.H.D.A."/>
            <person name="Brescovit A.D."/>
            <person name="Santos A.J."/>
        </authorList>
    </citation>
    <scope>NUCLEOTIDE SEQUENCE</scope>
    <source>
        <tissue evidence="2">Shoot tissue taken approximately 20 cm above the soil surface</tissue>
    </source>
</reference>
<name>A0A0A9F5C9_ARUDO</name>